<name>A0A4V4NF84_9ASCO</name>
<reference evidence="1 2" key="1">
    <citation type="journal article" date="2019" name="Front. Genet.">
        <title>Whole-Genome Sequencing of the Opportunistic Yeast Pathogen Candida inconspicua Uncovers Its Hybrid Origin.</title>
        <authorList>
            <person name="Mixao V."/>
            <person name="Hansen A.P."/>
            <person name="Saus E."/>
            <person name="Boekhout T."/>
            <person name="Lass-Florl C."/>
            <person name="Gabaldon T."/>
        </authorList>
    </citation>
    <scope>NUCLEOTIDE SEQUENCE [LARGE SCALE GENOMIC DNA]</scope>
    <source>
        <strain evidence="1 2">CBS 180</strain>
    </source>
</reference>
<dbReference type="OrthoDB" id="496981at2759"/>
<organism evidence="1 2">
    <name type="scientific">Pichia inconspicua</name>
    <dbReference type="NCBI Taxonomy" id="52247"/>
    <lineage>
        <taxon>Eukaryota</taxon>
        <taxon>Fungi</taxon>
        <taxon>Dikarya</taxon>
        <taxon>Ascomycota</taxon>
        <taxon>Saccharomycotina</taxon>
        <taxon>Pichiomycetes</taxon>
        <taxon>Pichiales</taxon>
        <taxon>Pichiaceae</taxon>
        <taxon>Pichia</taxon>
    </lineage>
</organism>
<sequence>MDETIRATATDVVDSTIPESDRAEYTKRIAEDGGRKWSFTVVDGFFKQSSLETDAEYDPNDDHFGRVLPTWKDVVKRVKELNENSDDNVKYKLIFCARHGEGYHNVAVEKFGLSAWDEHYSKLPGAIDPETGEYMRWGPDPDLTDRGYGQARVMRKLVEREIDDGMPIPESFYVSPFTRSCETLKTTWDKNRGEVLVVELLRETIGEHLCDKRSKKSEIEKKHDNSGWKFKFEDDFTEDDELFREDWRENVVDVAIRANSFLQKLFDKNEQIVWCCTHSGQIRGMIIASGHRSWTIPTAGMIPIVVKGVKI</sequence>
<dbReference type="InterPro" id="IPR050275">
    <property type="entry name" value="PGM_Phosphatase"/>
</dbReference>
<dbReference type="PANTHER" id="PTHR48100">
    <property type="entry name" value="BROAD-SPECIFICITY PHOSPHATASE YOR283W-RELATED"/>
    <property type="match status" value="1"/>
</dbReference>
<gene>
    <name evidence="1" type="ORF">CANINC_004347</name>
</gene>
<dbReference type="GO" id="GO:0016791">
    <property type="term" value="F:phosphatase activity"/>
    <property type="evidence" value="ECO:0007669"/>
    <property type="project" value="TreeGrafter"/>
</dbReference>
<evidence type="ECO:0000313" key="2">
    <source>
        <dbReference type="Proteomes" id="UP000307173"/>
    </source>
</evidence>
<protein>
    <recommendedName>
        <fullName evidence="3">Phosphoglycerate mutase</fullName>
    </recommendedName>
</protein>
<keyword evidence="2" id="KW-1185">Reference proteome</keyword>
<dbReference type="Gene3D" id="3.40.50.1240">
    <property type="entry name" value="Phosphoglycerate mutase-like"/>
    <property type="match status" value="1"/>
</dbReference>
<dbReference type="Proteomes" id="UP000307173">
    <property type="component" value="Unassembled WGS sequence"/>
</dbReference>
<dbReference type="GO" id="GO:0005737">
    <property type="term" value="C:cytoplasm"/>
    <property type="evidence" value="ECO:0007669"/>
    <property type="project" value="TreeGrafter"/>
</dbReference>
<dbReference type="InterPro" id="IPR029033">
    <property type="entry name" value="His_PPase_superfam"/>
</dbReference>
<dbReference type="SUPFAM" id="SSF53254">
    <property type="entry name" value="Phosphoglycerate mutase-like"/>
    <property type="match status" value="1"/>
</dbReference>
<accession>A0A4V4NF84</accession>
<dbReference type="PANTHER" id="PTHR48100:SF1">
    <property type="entry name" value="HISTIDINE PHOSPHATASE FAMILY PROTEIN-RELATED"/>
    <property type="match status" value="1"/>
</dbReference>
<evidence type="ECO:0008006" key="3">
    <source>
        <dbReference type="Google" id="ProtNLM"/>
    </source>
</evidence>
<dbReference type="CDD" id="cd07040">
    <property type="entry name" value="HP"/>
    <property type="match status" value="1"/>
</dbReference>
<comment type="caution">
    <text evidence="1">The sequence shown here is derived from an EMBL/GenBank/DDBJ whole genome shotgun (WGS) entry which is preliminary data.</text>
</comment>
<dbReference type="AlphaFoldDB" id="A0A4V4NF84"/>
<dbReference type="Pfam" id="PF00300">
    <property type="entry name" value="His_Phos_1"/>
    <property type="match status" value="1"/>
</dbReference>
<evidence type="ECO:0000313" key="1">
    <source>
        <dbReference type="EMBL" id="TID15818.1"/>
    </source>
</evidence>
<proteinExistence type="predicted"/>
<dbReference type="EMBL" id="SELW01000652">
    <property type="protein sequence ID" value="TID15818.1"/>
    <property type="molecule type" value="Genomic_DNA"/>
</dbReference>
<dbReference type="InterPro" id="IPR013078">
    <property type="entry name" value="His_Pase_superF_clade-1"/>
</dbReference>